<proteinExistence type="predicted"/>
<evidence type="ECO:0000256" key="2">
    <source>
        <dbReference type="SAM" id="Phobius"/>
    </source>
</evidence>
<dbReference type="AlphaFoldDB" id="A0A0A1PC65"/>
<accession>A0A0A1PC65</accession>
<keyword evidence="2" id="KW-0812">Transmembrane</keyword>
<reference evidence="3 4" key="1">
    <citation type="journal article" date="2016" name="Proc. Natl. Acad. Sci. U.S.A.">
        <title>Lipid metabolic changes in an early divergent fungus govern the establishment of a mutualistic symbiosis with endobacteria.</title>
        <authorList>
            <person name="Lastovetsky O.A."/>
            <person name="Gaspar M.L."/>
            <person name="Mondo S.J."/>
            <person name="LaButti K.M."/>
            <person name="Sandor L."/>
            <person name="Grigoriev I.V."/>
            <person name="Henry S.A."/>
            <person name="Pawlowska T.E."/>
        </authorList>
    </citation>
    <scope>NUCLEOTIDE SEQUENCE [LARGE SCALE GENOMIC DNA]</scope>
    <source>
        <strain evidence="3 4">ATCC 11559</strain>
    </source>
</reference>
<dbReference type="EMBL" id="KV921336">
    <property type="protein sequence ID" value="ORE18197.1"/>
    <property type="molecule type" value="Genomic_DNA"/>
</dbReference>
<evidence type="ECO:0000256" key="1">
    <source>
        <dbReference type="SAM" id="MobiDB-lite"/>
    </source>
</evidence>
<gene>
    <name evidence="3" type="ORF">BCV71DRAFT_264093</name>
</gene>
<organism evidence="3 4">
    <name type="scientific">Rhizopus microsporus</name>
    <dbReference type="NCBI Taxonomy" id="58291"/>
    <lineage>
        <taxon>Eukaryota</taxon>
        <taxon>Fungi</taxon>
        <taxon>Fungi incertae sedis</taxon>
        <taxon>Mucoromycota</taxon>
        <taxon>Mucoromycotina</taxon>
        <taxon>Mucoromycetes</taxon>
        <taxon>Mucorales</taxon>
        <taxon>Mucorineae</taxon>
        <taxon>Rhizopodaceae</taxon>
        <taxon>Rhizopus</taxon>
    </lineage>
</organism>
<sequence length="85" mass="9684">MSSPGYNFLWGVCALMLVIAIILAFKKGKKADRHTVEADNTTPEVVVVSHNEQRPRIHYPNSNSDFQLQPPPPSYQEYQKDVRIT</sequence>
<evidence type="ECO:0000313" key="3">
    <source>
        <dbReference type="EMBL" id="ORE18197.1"/>
    </source>
</evidence>
<feature type="transmembrane region" description="Helical" evidence="2">
    <location>
        <begin position="6"/>
        <end position="25"/>
    </location>
</feature>
<keyword evidence="2" id="KW-1133">Transmembrane helix</keyword>
<dbReference type="VEuPathDB" id="FungiDB:BCV72DRAFT_302378"/>
<feature type="region of interest" description="Disordered" evidence="1">
    <location>
        <begin position="58"/>
        <end position="85"/>
    </location>
</feature>
<protein>
    <submittedName>
        <fullName evidence="3">Uncharacterized protein</fullName>
    </submittedName>
</protein>
<evidence type="ECO:0000313" key="4">
    <source>
        <dbReference type="Proteomes" id="UP000242381"/>
    </source>
</evidence>
<keyword evidence="2" id="KW-0472">Membrane</keyword>
<dbReference type="Proteomes" id="UP000242381">
    <property type="component" value="Unassembled WGS sequence"/>
</dbReference>
<name>A0A0A1PC65_RHIZD</name>